<proteinExistence type="predicted"/>
<gene>
    <name evidence="1" type="ORF">MNBD_DELTA01-1882</name>
</gene>
<dbReference type="AlphaFoldDB" id="A0A3B0QZ99"/>
<evidence type="ECO:0000313" key="1">
    <source>
        <dbReference type="EMBL" id="VAV84797.1"/>
    </source>
</evidence>
<dbReference type="EMBL" id="UOEA01000073">
    <property type="protein sequence ID" value="VAV84797.1"/>
    <property type="molecule type" value="Genomic_DNA"/>
</dbReference>
<sequence length="147" mass="16979">MTALATRGFYRSENTFDETNTASRSMYSEVVTYSWQAAARDKLRQLERLSDNWNSYGSIPPTRTVLHIAKVLLFDLLDDREMPVLDISPIHDGGIQIEWHKGIREFELEVFPDGHFEFLKIENDEHLEEGPASLSKVNSLISWVLHE</sequence>
<protein>
    <submittedName>
        <fullName evidence="1">Uncharacterized protein</fullName>
    </submittedName>
</protein>
<name>A0A3B0QZ99_9ZZZZ</name>
<organism evidence="1">
    <name type="scientific">hydrothermal vent metagenome</name>
    <dbReference type="NCBI Taxonomy" id="652676"/>
    <lineage>
        <taxon>unclassified sequences</taxon>
        <taxon>metagenomes</taxon>
        <taxon>ecological metagenomes</taxon>
    </lineage>
</organism>
<reference evidence="1" key="1">
    <citation type="submission" date="2018-06" db="EMBL/GenBank/DDBJ databases">
        <authorList>
            <person name="Zhirakovskaya E."/>
        </authorList>
    </citation>
    <scope>NUCLEOTIDE SEQUENCE</scope>
</reference>
<accession>A0A3B0QZ99</accession>